<dbReference type="EMBL" id="KV417295">
    <property type="protein sequence ID" value="KZO94364.1"/>
    <property type="molecule type" value="Genomic_DNA"/>
</dbReference>
<organism evidence="3 4">
    <name type="scientific">Calocera viscosa (strain TUFC12733)</name>
    <dbReference type="NCBI Taxonomy" id="1330018"/>
    <lineage>
        <taxon>Eukaryota</taxon>
        <taxon>Fungi</taxon>
        <taxon>Dikarya</taxon>
        <taxon>Basidiomycota</taxon>
        <taxon>Agaricomycotina</taxon>
        <taxon>Dacrymycetes</taxon>
        <taxon>Dacrymycetales</taxon>
        <taxon>Dacrymycetaceae</taxon>
        <taxon>Calocera</taxon>
    </lineage>
</organism>
<name>A0A167K7Y1_CALVF</name>
<keyword evidence="2" id="KW-0472">Membrane</keyword>
<protein>
    <recommendedName>
        <fullName evidence="5">Macrofage activating glyco protein</fullName>
    </recommendedName>
</protein>
<evidence type="ECO:0008006" key="5">
    <source>
        <dbReference type="Google" id="ProtNLM"/>
    </source>
</evidence>
<accession>A0A167K7Y1</accession>
<feature type="region of interest" description="Disordered" evidence="1">
    <location>
        <begin position="284"/>
        <end position="311"/>
    </location>
</feature>
<dbReference type="AlphaFoldDB" id="A0A167K7Y1"/>
<dbReference type="OrthoDB" id="2564904at2759"/>
<gene>
    <name evidence="3" type="ORF">CALVIDRAFT_484490</name>
</gene>
<dbReference type="STRING" id="1330018.A0A167K7Y1"/>
<evidence type="ECO:0000313" key="3">
    <source>
        <dbReference type="EMBL" id="KZO94364.1"/>
    </source>
</evidence>
<feature type="compositionally biased region" description="Gly residues" evidence="1">
    <location>
        <begin position="284"/>
        <end position="301"/>
    </location>
</feature>
<sequence>MCFSLQQPYQVDPCTDGRGPQYGYNLCNATTQNQESLCQTIYLNDISDFCVWGPPLPNTNVSDAEGYEVAWCSKDGHGTRLIPEGALTGAQILRTPNYIQIVGFIDQTMINMVADDEGGELDGRGQDNRGNPMGGLAYTNAYNGSNTTYFQILNWQWFMGSDMFCAKICPGAAYDPDAYAYCFNQDDEVGCNYNTPNNAQNGTFESCDADNALPVGLYVVDGVTSTWTQGFTGFASIPYTPIPPSSSNCVTYQSAALFTDLVGVLPSSIPASLTQSSYFGTSTGAGGSVPTGNGGSPGTTAGGSSPSTTGKSAALAGPSSFAGIPVVGMGLLAIVAGLFVIV</sequence>
<feature type="transmembrane region" description="Helical" evidence="2">
    <location>
        <begin position="321"/>
        <end position="341"/>
    </location>
</feature>
<evidence type="ECO:0000256" key="2">
    <source>
        <dbReference type="SAM" id="Phobius"/>
    </source>
</evidence>
<keyword evidence="4" id="KW-1185">Reference proteome</keyword>
<keyword evidence="2" id="KW-1133">Transmembrane helix</keyword>
<evidence type="ECO:0000256" key="1">
    <source>
        <dbReference type="SAM" id="MobiDB-lite"/>
    </source>
</evidence>
<reference evidence="3 4" key="1">
    <citation type="journal article" date="2016" name="Mol. Biol. Evol.">
        <title>Comparative Genomics of Early-Diverging Mushroom-Forming Fungi Provides Insights into the Origins of Lignocellulose Decay Capabilities.</title>
        <authorList>
            <person name="Nagy L.G."/>
            <person name="Riley R."/>
            <person name="Tritt A."/>
            <person name="Adam C."/>
            <person name="Daum C."/>
            <person name="Floudas D."/>
            <person name="Sun H."/>
            <person name="Yadav J.S."/>
            <person name="Pangilinan J."/>
            <person name="Larsson K.H."/>
            <person name="Matsuura K."/>
            <person name="Barry K."/>
            <person name="Labutti K."/>
            <person name="Kuo R."/>
            <person name="Ohm R.A."/>
            <person name="Bhattacharya S.S."/>
            <person name="Shirouzu T."/>
            <person name="Yoshinaga Y."/>
            <person name="Martin F.M."/>
            <person name="Grigoriev I.V."/>
            <person name="Hibbett D.S."/>
        </authorList>
    </citation>
    <scope>NUCLEOTIDE SEQUENCE [LARGE SCALE GENOMIC DNA]</scope>
    <source>
        <strain evidence="3 4">TUFC12733</strain>
    </source>
</reference>
<feature type="compositionally biased region" description="Low complexity" evidence="1">
    <location>
        <begin position="302"/>
        <end position="311"/>
    </location>
</feature>
<proteinExistence type="predicted"/>
<evidence type="ECO:0000313" key="4">
    <source>
        <dbReference type="Proteomes" id="UP000076738"/>
    </source>
</evidence>
<dbReference type="Proteomes" id="UP000076738">
    <property type="component" value="Unassembled WGS sequence"/>
</dbReference>
<keyword evidence="2" id="KW-0812">Transmembrane</keyword>